<feature type="transmembrane region" description="Helical" evidence="1">
    <location>
        <begin position="214"/>
        <end position="234"/>
    </location>
</feature>
<keyword evidence="1" id="KW-1133">Transmembrane helix</keyword>
<dbReference type="EMBL" id="FOAZ01000007">
    <property type="protein sequence ID" value="SEL28388.1"/>
    <property type="molecule type" value="Genomic_DNA"/>
</dbReference>
<feature type="transmembrane region" description="Helical" evidence="1">
    <location>
        <begin position="21"/>
        <end position="38"/>
    </location>
</feature>
<keyword evidence="1" id="KW-0472">Membrane</keyword>
<evidence type="ECO:0000256" key="1">
    <source>
        <dbReference type="SAM" id="Phobius"/>
    </source>
</evidence>
<feature type="transmembrane region" description="Helical" evidence="1">
    <location>
        <begin position="159"/>
        <end position="177"/>
    </location>
</feature>
<dbReference type="Proteomes" id="UP000183015">
    <property type="component" value="Unassembled WGS sequence"/>
</dbReference>
<sequence length="297" mass="33156">MSLTRGEAPIRPTARTRTGRVRIAVGLVLIAVAWPLYWRTVSPFLLALFFVLWTGYVVLVDGVVHVRHEQSLLDRGPVAFAALFVLSTGFWWLYEFFNLVTHNWTYVVPDQPGWTLFRIEKSLCFSTVLPALVETRDLLRTLRPALPQSVADRRPPGPALVGVCVLGVLCIGSALVWPHNAYMLMWFVVFLVLDPLNAATGGRSLLLQIRRGHWGEVAIWSLAGLVCGFFWEMWNSGTAARWVYDTPGVNGAPHLFRMPLPGFLGYAPFAWSAFAFCEAASRLLDLPLLATSTSIEQ</sequence>
<feature type="transmembrane region" description="Helical" evidence="1">
    <location>
        <begin position="183"/>
        <end position="202"/>
    </location>
</feature>
<gene>
    <name evidence="2" type="ORF">SAMN05414137_107125</name>
</gene>
<evidence type="ECO:0000313" key="3">
    <source>
        <dbReference type="Proteomes" id="UP000183015"/>
    </source>
</evidence>
<accession>A0A1H7NZC1</accession>
<dbReference type="eggNOG" id="ENOG502Z88D">
    <property type="taxonomic scope" value="Bacteria"/>
</dbReference>
<feature type="transmembrane region" description="Helical" evidence="1">
    <location>
        <begin position="76"/>
        <end position="94"/>
    </location>
</feature>
<protein>
    <recommendedName>
        <fullName evidence="4">Lycopene cyclase domain-containing protein</fullName>
    </recommendedName>
</protein>
<dbReference type="AlphaFoldDB" id="A0A1H7NZC1"/>
<name>A0A1H7NZC1_STRJI</name>
<keyword evidence="3" id="KW-1185">Reference proteome</keyword>
<organism evidence="2 3">
    <name type="scientific">Streptacidiphilus jiangxiensis</name>
    <dbReference type="NCBI Taxonomy" id="235985"/>
    <lineage>
        <taxon>Bacteria</taxon>
        <taxon>Bacillati</taxon>
        <taxon>Actinomycetota</taxon>
        <taxon>Actinomycetes</taxon>
        <taxon>Kitasatosporales</taxon>
        <taxon>Streptomycetaceae</taxon>
        <taxon>Streptacidiphilus</taxon>
    </lineage>
</organism>
<keyword evidence="1" id="KW-0812">Transmembrane</keyword>
<feature type="transmembrane region" description="Helical" evidence="1">
    <location>
        <begin position="44"/>
        <end position="64"/>
    </location>
</feature>
<proteinExistence type="predicted"/>
<evidence type="ECO:0000313" key="2">
    <source>
        <dbReference type="EMBL" id="SEL28388.1"/>
    </source>
</evidence>
<evidence type="ECO:0008006" key="4">
    <source>
        <dbReference type="Google" id="ProtNLM"/>
    </source>
</evidence>
<reference evidence="3" key="1">
    <citation type="submission" date="2016-10" db="EMBL/GenBank/DDBJ databases">
        <authorList>
            <person name="Varghese N."/>
        </authorList>
    </citation>
    <scope>NUCLEOTIDE SEQUENCE [LARGE SCALE GENOMIC DNA]</scope>
    <source>
        <strain evidence="3">DSM 45096 / BCRC 16803 / CGMCC 4.1857 / CIP 109030 / JCM 12277 / KCTC 19219 / NBRC 100920 / 33214</strain>
    </source>
</reference>